<evidence type="ECO:0000256" key="4">
    <source>
        <dbReference type="ARBA" id="ARBA00023136"/>
    </source>
</evidence>
<protein>
    <submittedName>
        <fullName evidence="6">DoxX-like family protein</fullName>
    </submittedName>
</protein>
<dbReference type="EMBL" id="CP016779">
    <property type="protein sequence ID" value="ASY23567.1"/>
    <property type="molecule type" value="Genomic_DNA"/>
</dbReference>
<evidence type="ECO:0000256" key="3">
    <source>
        <dbReference type="ARBA" id="ARBA00022989"/>
    </source>
</evidence>
<dbReference type="GO" id="GO:0016020">
    <property type="term" value="C:membrane"/>
    <property type="evidence" value="ECO:0007669"/>
    <property type="project" value="UniProtKB-SubCell"/>
</dbReference>
<dbReference type="AlphaFoldDB" id="A0A249L3I2"/>
<dbReference type="RefSeq" id="WP_095687840.1">
    <property type="nucleotide sequence ID" value="NZ_CP016779.1"/>
</dbReference>
<dbReference type="Pfam" id="PF13564">
    <property type="entry name" value="DoxX_2"/>
    <property type="match status" value="1"/>
</dbReference>
<dbReference type="KEGG" id="nab:B1sIIB91_01310"/>
<evidence type="ECO:0000313" key="6">
    <source>
        <dbReference type="EMBL" id="ASY23567.1"/>
    </source>
</evidence>
<dbReference type="Proteomes" id="UP000217210">
    <property type="component" value="Chromosome"/>
</dbReference>
<evidence type="ECO:0000256" key="5">
    <source>
        <dbReference type="SAM" id="Phobius"/>
    </source>
</evidence>
<feature type="transmembrane region" description="Helical" evidence="5">
    <location>
        <begin position="69"/>
        <end position="87"/>
    </location>
</feature>
<reference evidence="6 7" key="1">
    <citation type="submission" date="2016-07" db="EMBL/GenBank/DDBJ databases">
        <title>High microdiversification within the ubiquitous acI lineage of Actinobacteria.</title>
        <authorList>
            <person name="Neuenschwander S.M."/>
            <person name="Salcher M."/>
            <person name="Ghai R."/>
            <person name="Pernthaler J."/>
        </authorList>
    </citation>
    <scope>NUCLEOTIDE SEQUENCE [LARGE SCALE GENOMIC DNA]</scope>
    <source>
        <strain evidence="6">MMS-IIB-91</strain>
    </source>
</reference>
<keyword evidence="4 5" id="KW-0472">Membrane</keyword>
<gene>
    <name evidence="6" type="ORF">B1sIIB91_01310</name>
</gene>
<keyword evidence="7" id="KW-1185">Reference proteome</keyword>
<dbReference type="OrthoDB" id="165191at2"/>
<feature type="transmembrane region" description="Helical" evidence="5">
    <location>
        <begin position="93"/>
        <end position="114"/>
    </location>
</feature>
<sequence>MTIALNIFAALLAFAAIGSAISKLKKVPDVMAAMAKVGVKPNQIPVLACLEIAGGLGIIVGIWSKPLGVLASACLVLYFVAALFTHFSRKHKVADFGAALGIFIIACITSALQFKR</sequence>
<keyword evidence="3 5" id="KW-1133">Transmembrane helix</keyword>
<comment type="subcellular location">
    <subcellularLocation>
        <location evidence="1">Membrane</location>
        <topology evidence="1">Multi-pass membrane protein</topology>
    </subcellularLocation>
</comment>
<organism evidence="6 7">
    <name type="scientific">Candidatus Nanopelagicus abundans</name>
    <dbReference type="NCBI Taxonomy" id="1884916"/>
    <lineage>
        <taxon>Bacteria</taxon>
        <taxon>Bacillati</taxon>
        <taxon>Actinomycetota</taxon>
        <taxon>Actinomycetes</taxon>
        <taxon>Candidatus Nanopelagicales</taxon>
        <taxon>Candidatus Nanopelagicaceae</taxon>
        <taxon>Candidatus Nanopelagicus</taxon>
    </lineage>
</organism>
<feature type="transmembrane region" description="Helical" evidence="5">
    <location>
        <begin position="44"/>
        <end position="62"/>
    </location>
</feature>
<keyword evidence="2 5" id="KW-0812">Transmembrane</keyword>
<name>A0A249L3I2_9ACTN</name>
<evidence type="ECO:0000256" key="2">
    <source>
        <dbReference type="ARBA" id="ARBA00022692"/>
    </source>
</evidence>
<dbReference type="InterPro" id="IPR032808">
    <property type="entry name" value="DoxX"/>
</dbReference>
<evidence type="ECO:0000313" key="7">
    <source>
        <dbReference type="Proteomes" id="UP000217210"/>
    </source>
</evidence>
<proteinExistence type="predicted"/>
<accession>A0A249L3I2</accession>
<evidence type="ECO:0000256" key="1">
    <source>
        <dbReference type="ARBA" id="ARBA00004141"/>
    </source>
</evidence>